<organism evidence="1 2">
    <name type="scientific">Desulfonema magnum</name>
    <dbReference type="NCBI Taxonomy" id="45655"/>
    <lineage>
        <taxon>Bacteria</taxon>
        <taxon>Pseudomonadati</taxon>
        <taxon>Thermodesulfobacteriota</taxon>
        <taxon>Desulfobacteria</taxon>
        <taxon>Desulfobacterales</taxon>
        <taxon>Desulfococcaceae</taxon>
        <taxon>Desulfonema</taxon>
    </lineage>
</organism>
<accession>A0A975BL48</accession>
<dbReference type="AlphaFoldDB" id="A0A975BL48"/>
<reference evidence="1" key="1">
    <citation type="journal article" date="2021" name="Microb. Physiol.">
        <title>Proteogenomic Insights into the Physiology of Marine, Sulfate-Reducing, Filamentous Desulfonema limicola and Desulfonema magnum.</title>
        <authorList>
            <person name="Schnaars V."/>
            <person name="Wohlbrand L."/>
            <person name="Scheve S."/>
            <person name="Hinrichs C."/>
            <person name="Reinhardt R."/>
            <person name="Rabus R."/>
        </authorList>
    </citation>
    <scope>NUCLEOTIDE SEQUENCE</scope>
    <source>
        <strain evidence="1">4be13</strain>
    </source>
</reference>
<dbReference type="EMBL" id="CP061800">
    <property type="protein sequence ID" value="QTA87440.1"/>
    <property type="molecule type" value="Genomic_DNA"/>
</dbReference>
<dbReference type="KEGG" id="dmm:dnm_034740"/>
<sequence length="87" mass="9836">MNEKMTITLASVPDREGLVAELWYDNEQWGEIFQEQNELRLALYPNPNHTFWVFSAEDAANAIREAKNKLLGTGPDNETPDLEADAA</sequence>
<proteinExistence type="predicted"/>
<dbReference type="Proteomes" id="UP000663722">
    <property type="component" value="Chromosome"/>
</dbReference>
<evidence type="ECO:0000313" key="1">
    <source>
        <dbReference type="EMBL" id="QTA87440.1"/>
    </source>
</evidence>
<keyword evidence="2" id="KW-1185">Reference proteome</keyword>
<gene>
    <name evidence="1" type="ORF">dnm_034740</name>
</gene>
<protein>
    <submittedName>
        <fullName evidence="1">Uncharacterized protein</fullName>
    </submittedName>
</protein>
<evidence type="ECO:0000313" key="2">
    <source>
        <dbReference type="Proteomes" id="UP000663722"/>
    </source>
</evidence>
<dbReference type="RefSeq" id="WP_207682624.1">
    <property type="nucleotide sequence ID" value="NZ_CP061800.1"/>
</dbReference>
<name>A0A975BL48_9BACT</name>